<dbReference type="Gene3D" id="3.60.10.10">
    <property type="entry name" value="Endonuclease/exonuclease/phosphatase"/>
    <property type="match status" value="1"/>
</dbReference>
<dbReference type="GO" id="GO:0003824">
    <property type="term" value="F:catalytic activity"/>
    <property type="evidence" value="ECO:0007669"/>
    <property type="project" value="InterPro"/>
</dbReference>
<accession>A0A0U2XLQ8</accession>
<evidence type="ECO:0000256" key="1">
    <source>
        <dbReference type="SAM" id="MobiDB-lite"/>
    </source>
</evidence>
<dbReference type="InterPro" id="IPR036691">
    <property type="entry name" value="Endo/exonu/phosph_ase_sf"/>
</dbReference>
<dbReference type="SUPFAM" id="SSF56219">
    <property type="entry name" value="DNase I-like"/>
    <property type="match status" value="1"/>
</dbReference>
<feature type="region of interest" description="Disordered" evidence="1">
    <location>
        <begin position="271"/>
        <end position="297"/>
    </location>
</feature>
<dbReference type="InterPro" id="IPR005135">
    <property type="entry name" value="Endo/exonuclease/phosphatase"/>
</dbReference>
<dbReference type="STRING" id="446860.AS188_05400"/>
<evidence type="ECO:0000313" key="3">
    <source>
        <dbReference type="EMBL" id="ALU39282.1"/>
    </source>
</evidence>
<evidence type="ECO:0000259" key="2">
    <source>
        <dbReference type="Pfam" id="PF03372"/>
    </source>
</evidence>
<feature type="compositionally biased region" description="Pro residues" evidence="1">
    <location>
        <begin position="1"/>
        <end position="12"/>
    </location>
</feature>
<reference evidence="3 4" key="1">
    <citation type="submission" date="2015-11" db="EMBL/GenBank/DDBJ databases">
        <title>Complete Genome Sequence of Kocuria flava strain HO-9041.</title>
        <authorList>
            <person name="Zhou M."/>
            <person name="Dai J."/>
        </authorList>
    </citation>
    <scope>NUCLEOTIDE SEQUENCE [LARGE SCALE GENOMIC DNA]</scope>
    <source>
        <strain evidence="3 4">HO-9041</strain>
    </source>
</reference>
<organism evidence="3 4">
    <name type="scientific">Kocuria flava</name>
    <dbReference type="NCBI Taxonomy" id="446860"/>
    <lineage>
        <taxon>Bacteria</taxon>
        <taxon>Bacillati</taxon>
        <taxon>Actinomycetota</taxon>
        <taxon>Actinomycetes</taxon>
        <taxon>Micrococcales</taxon>
        <taxon>Micrococcaceae</taxon>
        <taxon>Kocuria</taxon>
    </lineage>
</organism>
<sequence>MHGTPRPGPPDQHGPGGRGAFTAMTFNVRRPLPRYRRGDPDAWFDRLPAVQRVLREQRPAVTALQEVHPEQVHPLAAALGPGHLLLGGGREAGGGGEGCLLAVDTGRFEVLDWRQRWLSPTPEVPGSRWPGAPYPRTAVRADLADRRTGAVWRVVATHLDPWPERARLRAVGALQTEALDWAGPLLLLGDMNAPAGRSRTWDAVRAGGLRDALPPGAPGTFHRYRGPGPRVPRLDWILHGGPVRVLDARVLADRPRGRWPSDHFPVLARVEAVPGPPHDGGPAPGEGAGPRRPGRPG</sequence>
<dbReference type="KEGG" id="kfv:AS188_05400"/>
<dbReference type="Pfam" id="PF03372">
    <property type="entry name" value="Exo_endo_phos"/>
    <property type="match status" value="1"/>
</dbReference>
<feature type="region of interest" description="Disordered" evidence="1">
    <location>
        <begin position="1"/>
        <end position="21"/>
    </location>
</feature>
<protein>
    <recommendedName>
        <fullName evidence="2">Endonuclease/exonuclease/phosphatase domain-containing protein</fullName>
    </recommendedName>
</protein>
<evidence type="ECO:0000313" key="4">
    <source>
        <dbReference type="Proteomes" id="UP000057181"/>
    </source>
</evidence>
<dbReference type="AlphaFoldDB" id="A0A0U2XLQ8"/>
<proteinExistence type="predicted"/>
<name>A0A0U2XLQ8_9MICC</name>
<gene>
    <name evidence="3" type="ORF">AS188_05400</name>
</gene>
<dbReference type="Proteomes" id="UP000057181">
    <property type="component" value="Chromosome"/>
</dbReference>
<feature type="domain" description="Endonuclease/exonuclease/phosphatase" evidence="2">
    <location>
        <begin position="24"/>
        <end position="263"/>
    </location>
</feature>
<dbReference type="EMBL" id="CP013254">
    <property type="protein sequence ID" value="ALU39282.1"/>
    <property type="molecule type" value="Genomic_DNA"/>
</dbReference>